<dbReference type="InterPro" id="IPR030511">
    <property type="entry name" value="TTC26"/>
</dbReference>
<reference evidence="8" key="1">
    <citation type="journal article" date="2023" name="Genome Biol. Evol.">
        <title>Long-read-based Genome Assembly of Drosophila gunungcola Reveals Fewer Chemosensory Genes in Flower-breeding Species.</title>
        <authorList>
            <person name="Negi A."/>
            <person name="Liao B.Y."/>
            <person name="Yeh S.D."/>
        </authorList>
    </citation>
    <scope>NUCLEOTIDE SEQUENCE</scope>
    <source>
        <strain evidence="8">Sukarami</strain>
    </source>
</reference>
<dbReference type="GO" id="GO:0035720">
    <property type="term" value="P:intraciliary anterograde transport"/>
    <property type="evidence" value="ECO:0007669"/>
    <property type="project" value="TreeGrafter"/>
</dbReference>
<dbReference type="GO" id="GO:0120170">
    <property type="term" value="F:intraciliary transport particle B binding"/>
    <property type="evidence" value="ECO:0007669"/>
    <property type="project" value="TreeGrafter"/>
</dbReference>
<organism evidence="8 9">
    <name type="scientific">Drosophila gunungcola</name>
    <name type="common">fruit fly</name>
    <dbReference type="NCBI Taxonomy" id="103775"/>
    <lineage>
        <taxon>Eukaryota</taxon>
        <taxon>Metazoa</taxon>
        <taxon>Ecdysozoa</taxon>
        <taxon>Arthropoda</taxon>
        <taxon>Hexapoda</taxon>
        <taxon>Insecta</taxon>
        <taxon>Pterygota</taxon>
        <taxon>Neoptera</taxon>
        <taxon>Endopterygota</taxon>
        <taxon>Diptera</taxon>
        <taxon>Brachycera</taxon>
        <taxon>Muscomorpha</taxon>
        <taxon>Ephydroidea</taxon>
        <taxon>Drosophilidae</taxon>
        <taxon>Drosophila</taxon>
        <taxon>Sophophora</taxon>
    </lineage>
</organism>
<dbReference type="SUPFAM" id="SSF48452">
    <property type="entry name" value="TPR-like"/>
    <property type="match status" value="2"/>
</dbReference>
<keyword evidence="4" id="KW-0802">TPR repeat</keyword>
<accession>A0A9P9YW91</accession>
<evidence type="ECO:0000256" key="6">
    <source>
        <dbReference type="SAM" id="Coils"/>
    </source>
</evidence>
<proteinExistence type="inferred from homology"/>
<name>A0A9P9YW91_9MUSC</name>
<dbReference type="Proteomes" id="UP001059596">
    <property type="component" value="Chromosome 3R"/>
</dbReference>
<keyword evidence="9" id="KW-1185">Reference proteome</keyword>
<dbReference type="InterPro" id="IPR006594">
    <property type="entry name" value="LisH"/>
</dbReference>
<feature type="region of interest" description="Disordered" evidence="7">
    <location>
        <begin position="777"/>
        <end position="796"/>
    </location>
</feature>
<comment type="caution">
    <text evidence="8">The sequence shown here is derived from an EMBL/GenBank/DDBJ whole genome shotgun (WGS) entry which is preliminary data.</text>
</comment>
<dbReference type="Gene3D" id="1.25.40.10">
    <property type="entry name" value="Tetratricopeptide repeat domain"/>
    <property type="match status" value="1"/>
</dbReference>
<gene>
    <name evidence="8" type="ORF">M5D96_000455</name>
</gene>
<feature type="compositionally biased region" description="Basic and acidic residues" evidence="7">
    <location>
        <begin position="731"/>
        <end position="741"/>
    </location>
</feature>
<evidence type="ECO:0000256" key="2">
    <source>
        <dbReference type="ARBA" id="ARBA00007834"/>
    </source>
</evidence>
<evidence type="ECO:0000313" key="8">
    <source>
        <dbReference type="EMBL" id="KAI8044304.1"/>
    </source>
</evidence>
<dbReference type="GO" id="GO:0030992">
    <property type="term" value="C:intraciliary transport particle B"/>
    <property type="evidence" value="ECO:0007669"/>
    <property type="project" value="TreeGrafter"/>
</dbReference>
<dbReference type="EMBL" id="JAMKOV010000001">
    <property type="protein sequence ID" value="KAI8044304.1"/>
    <property type="molecule type" value="Genomic_DNA"/>
</dbReference>
<comment type="similarity">
    <text evidence="2">Belongs to the IFT56 family.</text>
</comment>
<dbReference type="GO" id="GO:0035735">
    <property type="term" value="P:intraciliary transport involved in cilium assembly"/>
    <property type="evidence" value="ECO:0007669"/>
    <property type="project" value="TreeGrafter"/>
</dbReference>
<dbReference type="PROSITE" id="PS50896">
    <property type="entry name" value="LISH"/>
    <property type="match status" value="1"/>
</dbReference>
<evidence type="ECO:0000313" key="9">
    <source>
        <dbReference type="Proteomes" id="UP001059596"/>
    </source>
</evidence>
<dbReference type="InterPro" id="IPR011990">
    <property type="entry name" value="TPR-like_helical_dom_sf"/>
</dbReference>
<keyword evidence="6" id="KW-0175">Coiled coil</keyword>
<keyword evidence="5" id="KW-0966">Cell projection</keyword>
<comment type="subcellular location">
    <subcellularLocation>
        <location evidence="1">Cell projection</location>
        <location evidence="1">Cilium</location>
    </subcellularLocation>
</comment>
<feature type="region of interest" description="Disordered" evidence="7">
    <location>
        <begin position="1"/>
        <end position="30"/>
    </location>
</feature>
<protein>
    <recommendedName>
        <fullName evidence="10">Tetratricopeptide repeat protein 26</fullName>
    </recommendedName>
</protein>
<dbReference type="PANTHER" id="PTHR14781">
    <property type="entry name" value="INTRAFLAGELLAR TRANSPORT PROTEIN 56"/>
    <property type="match status" value="1"/>
</dbReference>
<evidence type="ECO:0000256" key="1">
    <source>
        <dbReference type="ARBA" id="ARBA00004138"/>
    </source>
</evidence>
<dbReference type="PANTHER" id="PTHR14781:SF0">
    <property type="entry name" value="INTRAFLAGELLAR TRANSPORT PROTEIN 56"/>
    <property type="match status" value="1"/>
</dbReference>
<feature type="coiled-coil region" evidence="6">
    <location>
        <begin position="562"/>
        <end position="589"/>
    </location>
</feature>
<feature type="compositionally biased region" description="Basic and acidic residues" evidence="7">
    <location>
        <begin position="777"/>
        <end position="787"/>
    </location>
</feature>
<evidence type="ECO:0000256" key="7">
    <source>
        <dbReference type="SAM" id="MobiDB-lite"/>
    </source>
</evidence>
<sequence>MILSRGKTDSASSRNASGGPGSGLGVGRQARKAPAPASLEDFIIKRDYTGARAFLEVDLNLAVCMFYLGLYEEAHQLMANADENLLKHRLLFHLAHKLGNEEEWVQLQEELQDSASLEQQLSLASMHYMRAHYQEAIDDYQAINVYLALCFYKLDYYDMSQEVLDVYLSQHGDSTIAINLKACNRFRLFNGRVAEQEIKNIADNGTFGADLLRHNLGALRVLPGLLNIIPEARLNLAIYYLKQGDVQEAHALMKELQPTSPHEYILKGVVHAALGQQLGSKEHIKTAQQNLHLVGSSATECDTIPGRQSMASAFFLYEQFEEVLVYMNSIRSYFVNDDAKCATGYYKEAEELLMQISDMDIKNQHTYCMILAKCHIHCGHPELAWNVFITRDTNAEAFILLQLIANECYRLDPSPENWEGKRGACAGVLFALSTKAQRGRPGGGISEVIGILRDSSNSQAEAMIKTIRNQLEKNGTMAILRSEMHIKVLQMMRGQQDMSKKRPLTGGSANSSADRSLIKLINQLVMEFFHWFGYRHTLETFRMETVMRDWQLNPDANKVDPLHSMTERCRKLREELEDLRTQKGIKHEKLVQSNRKLIKNDPLKRLIAINKAKTPPPRSFKTDISKVNLDSSESDILDTDYSEDETEDSDAYKDIPDRQFYVEDLPPEAKYAPGHGEEGPYDAKQRQAETLFQQYKREVSTDNIPSSSKKPITPNRPRSIPTEGLALWDKSSSRGKDEGVKKNKVSHWKYAGKTPTRGKNGFKADGEPVLANIKPKCPDTHIGKIDLDSDDSFNDD</sequence>
<evidence type="ECO:0000256" key="4">
    <source>
        <dbReference type="ARBA" id="ARBA00022803"/>
    </source>
</evidence>
<dbReference type="SMART" id="SM00667">
    <property type="entry name" value="LisH"/>
    <property type="match status" value="1"/>
</dbReference>
<dbReference type="Pfam" id="PF08513">
    <property type="entry name" value="LisH"/>
    <property type="match status" value="1"/>
</dbReference>
<evidence type="ECO:0008006" key="10">
    <source>
        <dbReference type="Google" id="ProtNLM"/>
    </source>
</evidence>
<evidence type="ECO:0000256" key="3">
    <source>
        <dbReference type="ARBA" id="ARBA00022737"/>
    </source>
</evidence>
<keyword evidence="3" id="KW-0677">Repeat</keyword>
<evidence type="ECO:0000256" key="5">
    <source>
        <dbReference type="ARBA" id="ARBA00023273"/>
    </source>
</evidence>
<feature type="region of interest" description="Disordered" evidence="7">
    <location>
        <begin position="698"/>
        <end position="767"/>
    </location>
</feature>
<dbReference type="GO" id="GO:0036064">
    <property type="term" value="C:ciliary basal body"/>
    <property type="evidence" value="ECO:0007669"/>
    <property type="project" value="TreeGrafter"/>
</dbReference>
<dbReference type="AlphaFoldDB" id="A0A9P9YW91"/>
<feature type="compositionally biased region" description="Polar residues" evidence="7">
    <location>
        <begin position="701"/>
        <end position="710"/>
    </location>
</feature>
<dbReference type="GO" id="GO:0097546">
    <property type="term" value="C:ciliary base"/>
    <property type="evidence" value="ECO:0007669"/>
    <property type="project" value="TreeGrafter"/>
</dbReference>